<dbReference type="InterPro" id="IPR027417">
    <property type="entry name" value="P-loop_NTPase"/>
</dbReference>
<comment type="function">
    <text evidence="6">ATP-dependent specificity component of the Clp protease. It directs the protease to specific substrates. Can perform chaperone functions in the absence of ClpP.</text>
</comment>
<accession>A0ABT8GEB6</accession>
<dbReference type="PANTHER" id="PTHR48102">
    <property type="entry name" value="ATP-DEPENDENT CLP PROTEASE ATP-BINDING SUBUNIT CLPX-LIKE, MITOCHONDRIAL-RELATED"/>
    <property type="match status" value="1"/>
</dbReference>
<evidence type="ECO:0000256" key="7">
    <source>
        <dbReference type="PROSITE-ProRule" id="PRU01250"/>
    </source>
</evidence>
<evidence type="ECO:0000256" key="6">
    <source>
        <dbReference type="HAMAP-Rule" id="MF_00175"/>
    </source>
</evidence>
<keyword evidence="3 6" id="KW-0862">Zinc</keyword>
<name>A0ABT8GEB6_9MICO</name>
<keyword evidence="1 6" id="KW-0479">Metal-binding</keyword>
<dbReference type="CDD" id="cd19497">
    <property type="entry name" value="RecA-like_ClpX"/>
    <property type="match status" value="1"/>
</dbReference>
<dbReference type="Pfam" id="PF06689">
    <property type="entry name" value="zf-C4_ClpX"/>
    <property type="match status" value="1"/>
</dbReference>
<dbReference type="InterPro" id="IPR019489">
    <property type="entry name" value="Clp_ATPase_C"/>
</dbReference>
<dbReference type="PANTHER" id="PTHR48102:SF7">
    <property type="entry name" value="ATP-DEPENDENT CLP PROTEASE ATP-BINDING SUBUNIT CLPX-LIKE, MITOCHONDRIAL"/>
    <property type="match status" value="1"/>
</dbReference>
<dbReference type="SMART" id="SM00382">
    <property type="entry name" value="AAA"/>
    <property type="match status" value="1"/>
</dbReference>
<reference evidence="9" key="1">
    <citation type="submission" date="2023-06" db="EMBL/GenBank/DDBJ databases">
        <title>Egi l300058.</title>
        <authorList>
            <person name="Gao L."/>
            <person name="Fang B.-Z."/>
            <person name="Li W.-J."/>
        </authorList>
    </citation>
    <scope>NUCLEOTIDE SEQUENCE</scope>
    <source>
        <strain evidence="9">EGI L300058</strain>
    </source>
</reference>
<gene>
    <name evidence="6 9" type="primary">clpX</name>
    <name evidence="9" type="ORF">QQX02_02340</name>
</gene>
<evidence type="ECO:0000259" key="8">
    <source>
        <dbReference type="PROSITE" id="PS51902"/>
    </source>
</evidence>
<dbReference type="Proteomes" id="UP001172708">
    <property type="component" value="Unassembled WGS sequence"/>
</dbReference>
<evidence type="ECO:0000313" key="10">
    <source>
        <dbReference type="Proteomes" id="UP001172708"/>
    </source>
</evidence>
<dbReference type="NCBIfam" id="NF003745">
    <property type="entry name" value="PRK05342.1"/>
    <property type="match status" value="1"/>
</dbReference>
<evidence type="ECO:0000256" key="3">
    <source>
        <dbReference type="ARBA" id="ARBA00022833"/>
    </source>
</evidence>
<dbReference type="GO" id="GO:0006508">
    <property type="term" value="P:proteolysis"/>
    <property type="evidence" value="ECO:0007669"/>
    <property type="project" value="UniProtKB-KW"/>
</dbReference>
<keyword evidence="9" id="KW-0378">Hydrolase</keyword>
<dbReference type="GO" id="GO:0005524">
    <property type="term" value="F:ATP binding"/>
    <property type="evidence" value="ECO:0007669"/>
    <property type="project" value="UniProtKB-KW"/>
</dbReference>
<dbReference type="InterPro" id="IPR003959">
    <property type="entry name" value="ATPase_AAA_core"/>
</dbReference>
<dbReference type="Gene3D" id="6.20.220.10">
    <property type="entry name" value="ClpX chaperone, C4-type zinc finger domain"/>
    <property type="match status" value="1"/>
</dbReference>
<dbReference type="HAMAP" id="MF_00175">
    <property type="entry name" value="ClpX"/>
    <property type="match status" value="1"/>
</dbReference>
<dbReference type="InterPro" id="IPR050052">
    <property type="entry name" value="ATP-dep_Clp_protease_ClpX"/>
</dbReference>
<evidence type="ECO:0000256" key="2">
    <source>
        <dbReference type="ARBA" id="ARBA00022741"/>
    </source>
</evidence>
<dbReference type="Pfam" id="PF10431">
    <property type="entry name" value="ClpB_D2-small"/>
    <property type="match status" value="1"/>
</dbReference>
<dbReference type="GO" id="GO:0008233">
    <property type="term" value="F:peptidase activity"/>
    <property type="evidence" value="ECO:0007669"/>
    <property type="project" value="UniProtKB-KW"/>
</dbReference>
<dbReference type="EMBL" id="JAUHQA010000001">
    <property type="protein sequence ID" value="MDN4479767.1"/>
    <property type="molecule type" value="Genomic_DNA"/>
</dbReference>
<keyword evidence="9" id="KW-0645">Protease</keyword>
<evidence type="ECO:0000256" key="5">
    <source>
        <dbReference type="ARBA" id="ARBA00023186"/>
    </source>
</evidence>
<dbReference type="SMART" id="SM01086">
    <property type="entry name" value="ClpB_D2-small"/>
    <property type="match status" value="1"/>
</dbReference>
<dbReference type="Gene3D" id="1.10.8.60">
    <property type="match status" value="1"/>
</dbReference>
<feature type="binding site" evidence="6 7">
    <location>
        <position position="38"/>
    </location>
    <ligand>
        <name>Zn(2+)</name>
        <dbReference type="ChEBI" id="CHEBI:29105"/>
    </ligand>
</feature>
<dbReference type="PROSITE" id="PS51902">
    <property type="entry name" value="CLPX_ZB"/>
    <property type="match status" value="1"/>
</dbReference>
<comment type="similarity">
    <text evidence="6 7">Belongs to the ClpX chaperone family.</text>
</comment>
<dbReference type="InterPro" id="IPR003593">
    <property type="entry name" value="AAA+_ATPase"/>
</dbReference>
<keyword evidence="10" id="KW-1185">Reference proteome</keyword>
<dbReference type="RefSeq" id="WP_301140974.1">
    <property type="nucleotide sequence ID" value="NZ_JAUHQA010000001.1"/>
</dbReference>
<comment type="subunit">
    <text evidence="6">Component of the ClpX-ClpP complex. Forms a hexameric ring that, in the presence of ATP, binds to fourteen ClpP subunits assembled into a disk-like structure with a central cavity, resembling the structure of eukaryotic proteasomes.</text>
</comment>
<organism evidence="9 10">
    <name type="scientific">Demequina muriae</name>
    <dbReference type="NCBI Taxonomy" id="3051664"/>
    <lineage>
        <taxon>Bacteria</taxon>
        <taxon>Bacillati</taxon>
        <taxon>Actinomycetota</taxon>
        <taxon>Actinomycetes</taxon>
        <taxon>Micrococcales</taxon>
        <taxon>Demequinaceae</taxon>
        <taxon>Demequina</taxon>
    </lineage>
</organism>
<comment type="caution">
    <text evidence="9">The sequence shown here is derived from an EMBL/GenBank/DDBJ whole genome shotgun (WGS) entry which is preliminary data.</text>
</comment>
<keyword evidence="5 6" id="KW-0143">Chaperone</keyword>
<dbReference type="InterPro" id="IPR038366">
    <property type="entry name" value="Znf_CppX_C4_sf"/>
</dbReference>
<dbReference type="InterPro" id="IPR004487">
    <property type="entry name" value="Clp_protease_ATP-bd_su_ClpX"/>
</dbReference>
<feature type="binding site" evidence="6 7">
    <location>
        <position position="16"/>
    </location>
    <ligand>
        <name>Zn(2+)</name>
        <dbReference type="ChEBI" id="CHEBI:29105"/>
    </ligand>
</feature>
<feature type="binding site" evidence="6 7">
    <location>
        <position position="13"/>
    </location>
    <ligand>
        <name>Zn(2+)</name>
        <dbReference type="ChEBI" id="CHEBI:29105"/>
    </ligand>
</feature>
<dbReference type="Pfam" id="PF07724">
    <property type="entry name" value="AAA_2"/>
    <property type="match status" value="1"/>
</dbReference>
<proteinExistence type="inferred from homology"/>
<dbReference type="SUPFAM" id="SSF52540">
    <property type="entry name" value="P-loop containing nucleoside triphosphate hydrolases"/>
    <property type="match status" value="1"/>
</dbReference>
<dbReference type="InterPro" id="IPR059188">
    <property type="entry name" value="Znf_CLPX-like"/>
</dbReference>
<evidence type="ECO:0000256" key="4">
    <source>
        <dbReference type="ARBA" id="ARBA00022840"/>
    </source>
</evidence>
<evidence type="ECO:0000313" key="9">
    <source>
        <dbReference type="EMBL" id="MDN4479767.1"/>
    </source>
</evidence>
<feature type="domain" description="ClpX-type ZB" evidence="8">
    <location>
        <begin position="1"/>
        <end position="54"/>
    </location>
</feature>
<dbReference type="NCBIfam" id="TIGR00382">
    <property type="entry name" value="clpX"/>
    <property type="match status" value="1"/>
</dbReference>
<evidence type="ECO:0000256" key="1">
    <source>
        <dbReference type="ARBA" id="ARBA00022723"/>
    </source>
</evidence>
<protein>
    <recommendedName>
        <fullName evidence="6">ATP-dependent Clp protease ATP-binding subunit ClpX</fullName>
    </recommendedName>
</protein>
<sequence>MTRPADSGDLLKCSFCGKTQKQVRKLIAGGGVYICDECIELCNEIIEEEFAEAAQTEFAELPKPREIFDFLEQYIVGQESAKRALSVAVYNHYKRVRAGEGTSTVAEDGIEIAKSNVLFIGPTGTGKTYLAQTLARMLNVPFAIADATALTEAGYVGEDVENILLKLLQAADYDVEKAQRGIIYIDEIDKVARKAENPSITRDVSGEGVQQALLKILEGAQASVPPQGGRKHPHQEFIQIDTTNVLFILGGAFAGLEEIISSRVGRKGIGFGAQLKEADNSDLFSYVTPSDLHKFGLIPEFIGRMPVIATVSPLNIDAMVSILTEPKNALVKQYQRMFELDGVELEFDQAAIEAIAEQALERGTGARGLRAIMEEVLQGAMFEVPGRDDVARVVVTREVVMDRITPAYIEREVEREEGAA</sequence>
<dbReference type="SUPFAM" id="SSF57716">
    <property type="entry name" value="Glucocorticoid receptor-like (DNA-binding domain)"/>
    <property type="match status" value="1"/>
</dbReference>
<keyword evidence="4 6" id="KW-0067">ATP-binding</keyword>
<dbReference type="InterPro" id="IPR010603">
    <property type="entry name" value="Znf_CppX_C4"/>
</dbReference>
<feature type="binding site" evidence="6">
    <location>
        <begin position="122"/>
        <end position="129"/>
    </location>
    <ligand>
        <name>ATP</name>
        <dbReference type="ChEBI" id="CHEBI:30616"/>
    </ligand>
</feature>
<dbReference type="SMART" id="SM00994">
    <property type="entry name" value="zf-C4_ClpX"/>
    <property type="match status" value="1"/>
</dbReference>
<keyword evidence="2 6" id="KW-0547">Nucleotide-binding</keyword>
<feature type="binding site" evidence="6 7">
    <location>
        <position position="35"/>
    </location>
    <ligand>
        <name>Zn(2+)</name>
        <dbReference type="ChEBI" id="CHEBI:29105"/>
    </ligand>
</feature>
<dbReference type="Gene3D" id="3.40.50.300">
    <property type="entry name" value="P-loop containing nucleotide triphosphate hydrolases"/>
    <property type="match status" value="1"/>
</dbReference>
<dbReference type="InterPro" id="IPR046425">
    <property type="entry name" value="ClpX_bact"/>
</dbReference>